<evidence type="ECO:0000256" key="7">
    <source>
        <dbReference type="ARBA" id="ARBA00023140"/>
    </source>
</evidence>
<evidence type="ECO:0000256" key="1">
    <source>
        <dbReference type="ARBA" id="ARBA00004245"/>
    </source>
</evidence>
<dbReference type="InterPro" id="IPR037282">
    <property type="entry name" value="CapZ_alpha/beta"/>
</dbReference>
<sequence>MASTTELASSFIEGAPPGELADVVADVKALTSDGPDIIPSLAPAFERYNETQLATVKLPGASQEVLISEYNKLEGNRYFDVESQTSFEVDHVTQEASAAQSYVLESQNADLIKSLLKSLSAHATEHYRTCSYGVYPIEDDTAVAIVLVANRYSPNNFWNGRFRAIYTLPVNSSSTTISGQIKVDVHYYEDGNVALNTNKPVNLSVQSVDASAIISRIAAAERDYQEELNRAFVSTAEGVFKGLRRQLPITRQKVEWEKVGGYRLGQDIAGGLEKTLRLVQSFCVLALQIPTLENESISRFNTAKTQFALTRRFLRFFNFIDCFNKAFALLGNPSSAQNNVIKTVIEISKWSCFGCYFLLEDLTLLHATSIYPNPYNKAILTEANKFWFYALGFSILGAAYDITFSSAPSASKTKDEKEKKEAPSINRFSLLKKMLCVDACDLLIPGTFLGWMEMGQLGVGVGMVVSTLVSGWDMWNAV</sequence>
<keyword evidence="5" id="KW-0963">Cytoplasm</keyword>
<dbReference type="PANTHER" id="PTHR10653">
    <property type="entry name" value="F-ACTIN-CAPPING PROTEIN SUBUNIT ALPHA"/>
    <property type="match status" value="1"/>
</dbReference>
<dbReference type="InterPro" id="IPR008733">
    <property type="entry name" value="PEX11"/>
</dbReference>
<organism evidence="12 13">
    <name type="scientific">Aspergillus niger</name>
    <dbReference type="NCBI Taxonomy" id="5061"/>
    <lineage>
        <taxon>Eukaryota</taxon>
        <taxon>Fungi</taxon>
        <taxon>Dikarya</taxon>
        <taxon>Ascomycota</taxon>
        <taxon>Pezizomycotina</taxon>
        <taxon>Eurotiomycetes</taxon>
        <taxon>Eurotiomycetidae</taxon>
        <taxon>Eurotiales</taxon>
        <taxon>Aspergillaceae</taxon>
        <taxon>Aspergillus</taxon>
        <taxon>Aspergillus subgen. Circumdati</taxon>
    </lineage>
</organism>
<dbReference type="PROSITE" id="PS00748">
    <property type="entry name" value="F_ACTIN_CAPPING_A_1"/>
    <property type="match status" value="1"/>
</dbReference>
<protein>
    <recommendedName>
        <fullName evidence="3">F-actin-capping protein subunit alpha</fullName>
    </recommendedName>
</protein>
<dbReference type="GO" id="GO:0030036">
    <property type="term" value="P:actin cytoskeleton organization"/>
    <property type="evidence" value="ECO:0007669"/>
    <property type="project" value="TreeGrafter"/>
</dbReference>
<dbReference type="InterPro" id="IPR017865">
    <property type="entry name" value="F-actin_cap_asu_CS"/>
</dbReference>
<accession>A0A124BXG6</accession>
<evidence type="ECO:0000256" key="9">
    <source>
        <dbReference type="ARBA" id="ARBA00023212"/>
    </source>
</evidence>
<comment type="similarity">
    <text evidence="2">Belongs to the F-actin-capping protein alpha subunit family.</text>
</comment>
<keyword evidence="8" id="KW-0009">Actin-binding</keyword>
<dbReference type="VEuPathDB" id="FungiDB:M747DRAFT_314421"/>
<evidence type="ECO:0000313" key="12">
    <source>
        <dbReference type="EMBL" id="GAQ42367.1"/>
    </source>
</evidence>
<evidence type="ECO:0000256" key="2">
    <source>
        <dbReference type="ARBA" id="ARBA00010479"/>
    </source>
</evidence>
<evidence type="ECO:0000256" key="4">
    <source>
        <dbReference type="ARBA" id="ARBA00022467"/>
    </source>
</evidence>
<proteinExistence type="inferred from homology"/>
<dbReference type="Gene3D" id="3.90.1150.210">
    <property type="entry name" value="F-actin capping protein, beta subunit"/>
    <property type="match status" value="1"/>
</dbReference>
<gene>
    <name evidence="12" type="ORF">ABL_05028</name>
</gene>
<dbReference type="Pfam" id="PF05648">
    <property type="entry name" value="PEX11"/>
    <property type="match status" value="1"/>
</dbReference>
<evidence type="ECO:0000256" key="8">
    <source>
        <dbReference type="ARBA" id="ARBA00023203"/>
    </source>
</evidence>
<dbReference type="InterPro" id="IPR042276">
    <property type="entry name" value="CapZ_alpha/beta_2"/>
</dbReference>
<name>A0A124BXG6_ASPNG</name>
<dbReference type="VEuPathDB" id="FungiDB:ASPNIDRAFT2_1187672"/>
<dbReference type="FunFam" id="3.90.1150.210:FF:000003">
    <property type="entry name" value="F-actin-capping protein subunit alpha"/>
    <property type="match status" value="1"/>
</dbReference>
<dbReference type="AlphaFoldDB" id="A0A124BXG6"/>
<dbReference type="GO" id="GO:0005778">
    <property type="term" value="C:peroxisomal membrane"/>
    <property type="evidence" value="ECO:0007669"/>
    <property type="project" value="UniProtKB-SubCell"/>
</dbReference>
<dbReference type="PANTHER" id="PTHR10653:SF0">
    <property type="entry name" value="F-ACTIN-CAPPING PROTEIN SUBUNIT ALPHA"/>
    <property type="match status" value="1"/>
</dbReference>
<dbReference type="PRINTS" id="PR00191">
    <property type="entry name" value="FACTINCAPA"/>
</dbReference>
<dbReference type="EMBL" id="BCMY01000007">
    <property type="protein sequence ID" value="GAQ42367.1"/>
    <property type="molecule type" value="Genomic_DNA"/>
</dbReference>
<dbReference type="VEuPathDB" id="FungiDB:ATCC64974_91240"/>
<dbReference type="PROSITE" id="PS00749">
    <property type="entry name" value="F_ACTIN_CAPPING_A_2"/>
    <property type="match status" value="1"/>
</dbReference>
<dbReference type="Pfam" id="PF01267">
    <property type="entry name" value="F-actin_cap_A"/>
    <property type="match status" value="1"/>
</dbReference>
<comment type="subcellular location">
    <subcellularLocation>
        <location evidence="1">Cytoplasm</location>
        <location evidence="1">Cytoskeleton</location>
    </subcellularLocation>
    <subcellularLocation>
        <location evidence="11">Peroxisome membrane</location>
    </subcellularLocation>
</comment>
<evidence type="ECO:0000256" key="5">
    <source>
        <dbReference type="ARBA" id="ARBA00022490"/>
    </source>
</evidence>
<dbReference type="FunFam" id="3.30.1140.60:FF:000004">
    <property type="entry name" value="F-actin-capping protein subunit alpha"/>
    <property type="match status" value="1"/>
</dbReference>
<dbReference type="InterPro" id="IPR042489">
    <property type="entry name" value="CapZ_alpha_1"/>
</dbReference>
<dbReference type="GO" id="GO:0051016">
    <property type="term" value="P:barbed-end actin filament capping"/>
    <property type="evidence" value="ECO:0007669"/>
    <property type="project" value="InterPro"/>
</dbReference>
<comment type="function">
    <text evidence="10">F-actin-capping proteins bind in a Ca(2+)-independent manner to the fast growing ends of actin filaments (barbed end) thereby blocking the exchange of subunits at these ends. Unlike other capping proteins (such as gelsolin and severin), these proteins do not sever actin filaments.</text>
</comment>
<evidence type="ECO:0000313" key="13">
    <source>
        <dbReference type="Proteomes" id="UP000068243"/>
    </source>
</evidence>
<evidence type="ECO:0000256" key="10">
    <source>
        <dbReference type="ARBA" id="ARBA00025389"/>
    </source>
</evidence>
<dbReference type="GO" id="GO:0030479">
    <property type="term" value="C:actin cortical patch"/>
    <property type="evidence" value="ECO:0007669"/>
    <property type="project" value="TreeGrafter"/>
</dbReference>
<dbReference type="InterPro" id="IPR002189">
    <property type="entry name" value="CapZ_alpha"/>
</dbReference>
<evidence type="ECO:0000256" key="6">
    <source>
        <dbReference type="ARBA" id="ARBA00023136"/>
    </source>
</evidence>
<dbReference type="GO" id="GO:0008290">
    <property type="term" value="C:F-actin capping protein complex"/>
    <property type="evidence" value="ECO:0007669"/>
    <property type="project" value="InterPro"/>
</dbReference>
<reference evidence="13" key="1">
    <citation type="journal article" date="2016" name="Genome Announc.">
        <title>Draft genome sequence of Aspergillus niger strain An76.</title>
        <authorList>
            <person name="Gong W."/>
            <person name="Cheng Z."/>
            <person name="Zhang H."/>
            <person name="Liu L."/>
            <person name="Gao P."/>
            <person name="Wang L."/>
        </authorList>
    </citation>
    <scope>NUCLEOTIDE SEQUENCE [LARGE SCALE GENOMIC DNA]</scope>
    <source>
        <strain evidence="13">An76</strain>
    </source>
</reference>
<dbReference type="OrthoDB" id="340550at2759"/>
<keyword evidence="9" id="KW-0206">Cytoskeleton</keyword>
<dbReference type="SUPFAM" id="SSF90096">
    <property type="entry name" value="Subunits of heterodimeric actin filament capping protein Capz"/>
    <property type="match status" value="1"/>
</dbReference>
<dbReference type="GO" id="GO:0051015">
    <property type="term" value="F:actin filament binding"/>
    <property type="evidence" value="ECO:0007669"/>
    <property type="project" value="TreeGrafter"/>
</dbReference>
<keyword evidence="6" id="KW-0472">Membrane</keyword>
<dbReference type="VEuPathDB" id="FungiDB:An11g05460"/>
<comment type="caution">
    <text evidence="12">The sequence shown here is derived from an EMBL/GenBank/DDBJ whole genome shotgun (WGS) entry which is preliminary data.</text>
</comment>
<evidence type="ECO:0000256" key="3">
    <source>
        <dbReference type="ARBA" id="ARBA00014038"/>
    </source>
</evidence>
<keyword evidence="4" id="KW-0117">Actin capping</keyword>
<dbReference type="Gene3D" id="3.30.1140.60">
    <property type="entry name" value="F-actin capping protein, alpha subunit"/>
    <property type="match status" value="1"/>
</dbReference>
<dbReference type="Proteomes" id="UP000068243">
    <property type="component" value="Unassembled WGS sequence"/>
</dbReference>
<dbReference type="GO" id="GO:0016559">
    <property type="term" value="P:peroxisome fission"/>
    <property type="evidence" value="ECO:0007669"/>
    <property type="project" value="InterPro"/>
</dbReference>
<keyword evidence="7" id="KW-0576">Peroxisome</keyword>
<evidence type="ECO:0000256" key="11">
    <source>
        <dbReference type="ARBA" id="ARBA00046271"/>
    </source>
</evidence>